<keyword evidence="2" id="KW-1185">Reference proteome</keyword>
<protein>
    <submittedName>
        <fullName evidence="1">Uncharacterized protein</fullName>
    </submittedName>
</protein>
<dbReference type="RefSeq" id="WP_203571405.1">
    <property type="nucleotide sequence ID" value="NZ_WOFE01000004.1"/>
</dbReference>
<sequence length="142" mass="15794">MDDHPQAKLSVVQTQFLSDRTVDVVSVNYHLNELTILVASDSWATQVIFNQVYGFRVLDEGDLCAFWQLVTLADGWIFKVGSGGWKSLELTRPDFISGYAPDVEEYLIIGRNECVSVLSKEALSIVDVSESFLRNAEDGSSV</sequence>
<dbReference type="Proteomes" id="UP001195660">
    <property type="component" value="Unassembled WGS sequence"/>
</dbReference>
<proteinExistence type="predicted"/>
<evidence type="ECO:0000313" key="2">
    <source>
        <dbReference type="Proteomes" id="UP001195660"/>
    </source>
</evidence>
<evidence type="ECO:0000313" key="1">
    <source>
        <dbReference type="EMBL" id="MBM5572076.1"/>
    </source>
</evidence>
<reference evidence="1 2" key="1">
    <citation type="submission" date="2019-11" db="EMBL/GenBank/DDBJ databases">
        <title>Novel Deefgea species.</title>
        <authorList>
            <person name="Han J.-H."/>
        </authorList>
    </citation>
    <scope>NUCLEOTIDE SEQUENCE [LARGE SCALE GENOMIC DNA]</scope>
    <source>
        <strain evidence="1 2">LMG 24817</strain>
    </source>
</reference>
<accession>A0ABS2CFB0</accession>
<gene>
    <name evidence="1" type="ORF">GM173_10865</name>
</gene>
<comment type="caution">
    <text evidence="1">The sequence shown here is derived from an EMBL/GenBank/DDBJ whole genome shotgun (WGS) entry which is preliminary data.</text>
</comment>
<name>A0ABS2CFB0_9NEIS</name>
<dbReference type="EMBL" id="WOFE01000004">
    <property type="protein sequence ID" value="MBM5572076.1"/>
    <property type="molecule type" value="Genomic_DNA"/>
</dbReference>
<organism evidence="1 2">
    <name type="scientific">Deefgea chitinilytica</name>
    <dbReference type="NCBI Taxonomy" id="570276"/>
    <lineage>
        <taxon>Bacteria</taxon>
        <taxon>Pseudomonadati</taxon>
        <taxon>Pseudomonadota</taxon>
        <taxon>Betaproteobacteria</taxon>
        <taxon>Neisseriales</taxon>
        <taxon>Chitinibacteraceae</taxon>
        <taxon>Deefgea</taxon>
    </lineage>
</organism>